<feature type="transmembrane region" description="Helical" evidence="6">
    <location>
        <begin position="95"/>
        <end position="118"/>
    </location>
</feature>
<proteinExistence type="predicted"/>
<feature type="transmembrane region" description="Helical" evidence="6">
    <location>
        <begin position="70"/>
        <end position="89"/>
    </location>
</feature>
<evidence type="ECO:0000256" key="5">
    <source>
        <dbReference type="SAM" id="MobiDB-lite"/>
    </source>
</evidence>
<sequence>MVRRTSVPRSTMASSPDHGRREDLEAGEVDILLEESASTTPVPTRSIYSMTRDEITKGIANRFVHSRTYIVLYLVMAALSVTTVVLSLVNGCPTLAFYILEFIINGAMILEVSIRFVAFGRQFWKSPFNILDLILTVFCAVTLLVILFAGCGNTSKEEELLDTLLLVARNVLQFGRLAAVMRQSGQSIFSRPKPIDLSAPRRRTYNLDIDMEGEEEADELGRPLMHDQIVFDAAEEQRRARAPMSDMPRAAQAIQERDTEDVWAELG</sequence>
<keyword evidence="4 6" id="KW-0472">Membrane</keyword>
<dbReference type="PANTHER" id="PTHR38483:SF1">
    <property type="entry name" value="ION TRANSPORT DOMAIN-CONTAINING PROTEIN"/>
    <property type="match status" value="1"/>
</dbReference>
<evidence type="ECO:0000256" key="4">
    <source>
        <dbReference type="ARBA" id="ARBA00023136"/>
    </source>
</evidence>
<gene>
    <name evidence="8" type="ORF">GFSPODELE1_LOCUS524</name>
</gene>
<accession>A0ABP1CJS9</accession>
<keyword evidence="2 6" id="KW-0812">Transmembrane</keyword>
<evidence type="ECO:0000313" key="8">
    <source>
        <dbReference type="EMBL" id="CAL1694943.1"/>
    </source>
</evidence>
<feature type="domain" description="Ion transport" evidence="7">
    <location>
        <begin position="72"/>
        <end position="175"/>
    </location>
</feature>
<organism evidence="8 9">
    <name type="scientific">Somion occarium</name>
    <dbReference type="NCBI Taxonomy" id="3059160"/>
    <lineage>
        <taxon>Eukaryota</taxon>
        <taxon>Fungi</taxon>
        <taxon>Dikarya</taxon>
        <taxon>Basidiomycota</taxon>
        <taxon>Agaricomycotina</taxon>
        <taxon>Agaricomycetes</taxon>
        <taxon>Polyporales</taxon>
        <taxon>Cerrenaceae</taxon>
        <taxon>Somion</taxon>
    </lineage>
</organism>
<keyword evidence="3 6" id="KW-1133">Transmembrane helix</keyword>
<dbReference type="PANTHER" id="PTHR38483">
    <property type="entry name" value="CHROMOSOME 1, WHOLE GENOME SHOTGUN SEQUENCE"/>
    <property type="match status" value="1"/>
</dbReference>
<evidence type="ECO:0000259" key="7">
    <source>
        <dbReference type="Pfam" id="PF00520"/>
    </source>
</evidence>
<dbReference type="Proteomes" id="UP001497453">
    <property type="component" value="Chromosome 1"/>
</dbReference>
<feature type="transmembrane region" description="Helical" evidence="6">
    <location>
        <begin position="130"/>
        <end position="150"/>
    </location>
</feature>
<dbReference type="InterPro" id="IPR027359">
    <property type="entry name" value="Volt_channel_dom_sf"/>
</dbReference>
<evidence type="ECO:0000313" key="9">
    <source>
        <dbReference type="Proteomes" id="UP001497453"/>
    </source>
</evidence>
<dbReference type="Pfam" id="PF00520">
    <property type="entry name" value="Ion_trans"/>
    <property type="match status" value="1"/>
</dbReference>
<reference evidence="9" key="1">
    <citation type="submission" date="2024-04" db="EMBL/GenBank/DDBJ databases">
        <authorList>
            <person name="Shaw F."/>
            <person name="Minotto A."/>
        </authorList>
    </citation>
    <scope>NUCLEOTIDE SEQUENCE [LARGE SCALE GENOMIC DNA]</scope>
</reference>
<comment type="subcellular location">
    <subcellularLocation>
        <location evidence="1">Membrane</location>
        <topology evidence="1">Multi-pass membrane protein</topology>
    </subcellularLocation>
</comment>
<dbReference type="EMBL" id="OZ037944">
    <property type="protein sequence ID" value="CAL1694943.1"/>
    <property type="molecule type" value="Genomic_DNA"/>
</dbReference>
<dbReference type="Gene3D" id="1.20.120.350">
    <property type="entry name" value="Voltage-gated potassium channels. Chain C"/>
    <property type="match status" value="1"/>
</dbReference>
<evidence type="ECO:0000256" key="2">
    <source>
        <dbReference type="ARBA" id="ARBA00022692"/>
    </source>
</evidence>
<evidence type="ECO:0000256" key="1">
    <source>
        <dbReference type="ARBA" id="ARBA00004141"/>
    </source>
</evidence>
<protein>
    <recommendedName>
        <fullName evidence="7">Ion transport domain-containing protein</fullName>
    </recommendedName>
</protein>
<feature type="compositionally biased region" description="Acidic residues" evidence="5">
    <location>
        <begin position="258"/>
        <end position="267"/>
    </location>
</feature>
<dbReference type="InterPro" id="IPR005821">
    <property type="entry name" value="Ion_trans_dom"/>
</dbReference>
<evidence type="ECO:0000256" key="6">
    <source>
        <dbReference type="SAM" id="Phobius"/>
    </source>
</evidence>
<feature type="region of interest" description="Disordered" evidence="5">
    <location>
        <begin position="237"/>
        <end position="267"/>
    </location>
</feature>
<keyword evidence="9" id="KW-1185">Reference proteome</keyword>
<evidence type="ECO:0000256" key="3">
    <source>
        <dbReference type="ARBA" id="ARBA00022989"/>
    </source>
</evidence>
<name>A0ABP1CJS9_9APHY</name>
<feature type="region of interest" description="Disordered" evidence="5">
    <location>
        <begin position="1"/>
        <end position="21"/>
    </location>
</feature>